<name>A0A3S3RYP0_9ACAR</name>
<comment type="subcellular location">
    <subcellularLocation>
        <location evidence="1">Cytoplasm</location>
    </subcellularLocation>
</comment>
<dbReference type="SUPFAM" id="SSF54928">
    <property type="entry name" value="RNA-binding domain, RBD"/>
    <property type="match status" value="2"/>
</dbReference>
<dbReference type="InterPro" id="IPR012677">
    <property type="entry name" value="Nucleotide-bd_a/b_plait_sf"/>
</dbReference>
<dbReference type="PROSITE" id="PS50102">
    <property type="entry name" value="RRM"/>
    <property type="match status" value="1"/>
</dbReference>
<dbReference type="PANTHER" id="PTHR48032:SF18">
    <property type="entry name" value="RRM DOMAIN-CONTAINING PROTEIN"/>
    <property type="match status" value="1"/>
</dbReference>
<keyword evidence="4 5" id="KW-0694">RNA-binding</keyword>
<evidence type="ECO:0000256" key="3">
    <source>
        <dbReference type="ARBA" id="ARBA00022737"/>
    </source>
</evidence>
<keyword evidence="9" id="KW-1185">Reference proteome</keyword>
<feature type="region of interest" description="Disordered" evidence="6">
    <location>
        <begin position="296"/>
        <end position="375"/>
    </location>
</feature>
<feature type="compositionally biased region" description="Polar residues" evidence="6">
    <location>
        <begin position="355"/>
        <end position="366"/>
    </location>
</feature>
<dbReference type="Proteomes" id="UP000285301">
    <property type="component" value="Unassembled WGS sequence"/>
</dbReference>
<feature type="compositionally biased region" description="Basic and acidic residues" evidence="6">
    <location>
        <begin position="155"/>
        <end position="166"/>
    </location>
</feature>
<evidence type="ECO:0000256" key="2">
    <source>
        <dbReference type="ARBA" id="ARBA00022490"/>
    </source>
</evidence>
<dbReference type="AlphaFoldDB" id="A0A3S3RYP0"/>
<gene>
    <name evidence="8" type="ORF">B4U79_13461</name>
</gene>
<evidence type="ECO:0000256" key="5">
    <source>
        <dbReference type="PROSITE-ProRule" id="PRU00176"/>
    </source>
</evidence>
<evidence type="ECO:0000256" key="6">
    <source>
        <dbReference type="SAM" id="MobiDB-lite"/>
    </source>
</evidence>
<dbReference type="GO" id="GO:0006417">
    <property type="term" value="P:regulation of translation"/>
    <property type="evidence" value="ECO:0007669"/>
    <property type="project" value="TreeGrafter"/>
</dbReference>
<evidence type="ECO:0000259" key="7">
    <source>
        <dbReference type="PROSITE" id="PS50102"/>
    </source>
</evidence>
<dbReference type="STRING" id="1965070.A0A3S3RYP0"/>
<reference evidence="8 9" key="1">
    <citation type="journal article" date="2018" name="Gigascience">
        <title>Genomes of trombidid mites reveal novel predicted allergens and laterally-transferred genes associated with secondary metabolism.</title>
        <authorList>
            <person name="Dong X."/>
            <person name="Chaisiri K."/>
            <person name="Xia D."/>
            <person name="Armstrong S.D."/>
            <person name="Fang Y."/>
            <person name="Donnelly M.J."/>
            <person name="Kadowaki T."/>
            <person name="McGarry J.W."/>
            <person name="Darby A.C."/>
            <person name="Makepeace B.L."/>
        </authorList>
    </citation>
    <scope>NUCLEOTIDE SEQUENCE [LARGE SCALE GENOMIC DNA]</scope>
    <source>
        <strain evidence="8">UoL-WK</strain>
    </source>
</reference>
<evidence type="ECO:0000313" key="8">
    <source>
        <dbReference type="EMBL" id="RWS07979.1"/>
    </source>
</evidence>
<feature type="region of interest" description="Disordered" evidence="6">
    <location>
        <begin position="388"/>
        <end position="429"/>
    </location>
</feature>
<dbReference type="GO" id="GO:0003729">
    <property type="term" value="F:mRNA binding"/>
    <property type="evidence" value="ECO:0007669"/>
    <property type="project" value="TreeGrafter"/>
</dbReference>
<sequence length="429" mass="45693">MKHGETGRSRGFGFVTYKDPSCVQLVLSTGPHQLDGRTIDPKSCNAKNAQKGKRDAKSSNYPKIFLGGLPPNVNETVLREFFAKYGKVAEVVIMYDQEKKKTRGNGFRDVCRHEVYMDLTTFIWLGFGFLSFENEEAVNKVVAEHYVNISGKQVEVKRAEPREKPNASKNEVSTQQTNPAAQPQQQPVNPMSVTAAAPWWPPHGTPAPPLAAPPANGVPMPNGVMAPNSYPPGWGAHPAPTAYGPGGAWTAPPAYQSYQGWGAAYPYPPQGWAAQQGYAYGTGYPIAYPNYGTPSGPASAPPNVPPPATTGPAPTGAQVIASPPFAQAQGPLPPPPPPPIPPPAISTPMTPTPVVVSSNQPSQGTLQPGYAQDSANYGPIRVYSYSSSLQGQNESVANSSTSYGGSSQTSTGFARIPPPTQAYHPYQRR</sequence>
<feature type="compositionally biased region" description="Pro residues" evidence="6">
    <location>
        <begin position="299"/>
        <end position="309"/>
    </location>
</feature>
<feature type="domain" description="RRM" evidence="7">
    <location>
        <begin position="62"/>
        <end position="161"/>
    </location>
</feature>
<comment type="caution">
    <text evidence="8">The sequence shown here is derived from an EMBL/GenBank/DDBJ whole genome shotgun (WGS) entry which is preliminary data.</text>
</comment>
<dbReference type="PANTHER" id="PTHR48032">
    <property type="entry name" value="RNA-BINDING PROTEIN MUSASHI HOMOLOG RBP6"/>
    <property type="match status" value="1"/>
</dbReference>
<evidence type="ECO:0000256" key="4">
    <source>
        <dbReference type="ARBA" id="ARBA00022884"/>
    </source>
</evidence>
<feature type="compositionally biased region" description="Pro residues" evidence="6">
    <location>
        <begin position="331"/>
        <end position="345"/>
    </location>
</feature>
<feature type="compositionally biased region" description="Low complexity" evidence="6">
    <location>
        <begin position="399"/>
        <end position="412"/>
    </location>
</feature>
<feature type="region of interest" description="Disordered" evidence="6">
    <location>
        <begin position="155"/>
        <end position="190"/>
    </location>
</feature>
<proteinExistence type="predicted"/>
<feature type="compositionally biased region" description="Low complexity" evidence="6">
    <location>
        <begin position="310"/>
        <end position="330"/>
    </location>
</feature>
<keyword evidence="2" id="KW-0963">Cytoplasm</keyword>
<dbReference type="EMBL" id="NCKU01003199">
    <property type="protein sequence ID" value="RWS07979.1"/>
    <property type="molecule type" value="Genomic_DNA"/>
</dbReference>
<feature type="compositionally biased region" description="Polar residues" evidence="6">
    <location>
        <begin position="388"/>
        <end position="398"/>
    </location>
</feature>
<organism evidence="8 9">
    <name type="scientific">Dinothrombium tinctorium</name>
    <dbReference type="NCBI Taxonomy" id="1965070"/>
    <lineage>
        <taxon>Eukaryota</taxon>
        <taxon>Metazoa</taxon>
        <taxon>Ecdysozoa</taxon>
        <taxon>Arthropoda</taxon>
        <taxon>Chelicerata</taxon>
        <taxon>Arachnida</taxon>
        <taxon>Acari</taxon>
        <taxon>Acariformes</taxon>
        <taxon>Trombidiformes</taxon>
        <taxon>Prostigmata</taxon>
        <taxon>Anystina</taxon>
        <taxon>Parasitengona</taxon>
        <taxon>Trombidioidea</taxon>
        <taxon>Trombidiidae</taxon>
        <taxon>Dinothrombium</taxon>
    </lineage>
</organism>
<dbReference type="InterPro" id="IPR000504">
    <property type="entry name" value="RRM_dom"/>
</dbReference>
<dbReference type="InterPro" id="IPR035979">
    <property type="entry name" value="RBD_domain_sf"/>
</dbReference>
<dbReference type="Gene3D" id="3.30.70.330">
    <property type="match status" value="2"/>
</dbReference>
<feature type="region of interest" description="Disordered" evidence="6">
    <location>
        <begin position="37"/>
        <end position="57"/>
    </location>
</feature>
<dbReference type="OrthoDB" id="1875751at2759"/>
<keyword evidence="3" id="KW-0677">Repeat</keyword>
<dbReference type="Pfam" id="PF00076">
    <property type="entry name" value="RRM_1"/>
    <property type="match status" value="1"/>
</dbReference>
<protein>
    <submittedName>
        <fullName evidence="8">Heterogeneous nuclear ribonucleoprotein 27C-like isoform X1</fullName>
    </submittedName>
</protein>
<dbReference type="GO" id="GO:1990904">
    <property type="term" value="C:ribonucleoprotein complex"/>
    <property type="evidence" value="ECO:0007669"/>
    <property type="project" value="UniProtKB-KW"/>
</dbReference>
<accession>A0A3S3RYP0</accession>
<feature type="compositionally biased region" description="Low complexity" evidence="6">
    <location>
        <begin position="174"/>
        <end position="190"/>
    </location>
</feature>
<evidence type="ECO:0000256" key="1">
    <source>
        <dbReference type="ARBA" id="ARBA00004496"/>
    </source>
</evidence>
<dbReference type="SMART" id="SM00360">
    <property type="entry name" value="RRM"/>
    <property type="match status" value="1"/>
</dbReference>
<keyword evidence="8" id="KW-0687">Ribonucleoprotein</keyword>
<evidence type="ECO:0000313" key="9">
    <source>
        <dbReference type="Proteomes" id="UP000285301"/>
    </source>
</evidence>